<sequence length="140" mass="15573">MSKIKTAFLLALVCTIFYASAAYSQEMIEIEPLQIVPVNKVTSEVTKESMQEDGWSLQYKVKEANIYVECILPDFSLSMNEQKGDGYLLLKLDGSEIGRMDQAAFVIKGLPAGDHEITIQPVDHEGKAHAKEMSFEITIA</sequence>
<evidence type="ECO:0000313" key="3">
    <source>
        <dbReference type="Proteomes" id="UP001596142"/>
    </source>
</evidence>
<accession>A0ABW0YIY3</accession>
<proteinExistence type="predicted"/>
<evidence type="ECO:0000256" key="1">
    <source>
        <dbReference type="SAM" id="SignalP"/>
    </source>
</evidence>
<keyword evidence="3" id="KW-1185">Reference proteome</keyword>
<protein>
    <submittedName>
        <fullName evidence="2">Uncharacterized protein</fullName>
    </submittedName>
</protein>
<dbReference type="EMBL" id="JBHSOZ010000003">
    <property type="protein sequence ID" value="MFC5712284.1"/>
    <property type="molecule type" value="Genomic_DNA"/>
</dbReference>
<reference evidence="3" key="1">
    <citation type="journal article" date="2019" name="Int. J. Syst. Evol. Microbiol.">
        <title>The Global Catalogue of Microorganisms (GCM) 10K type strain sequencing project: providing services to taxonomists for standard genome sequencing and annotation.</title>
        <authorList>
            <consortium name="The Broad Institute Genomics Platform"/>
            <consortium name="The Broad Institute Genome Sequencing Center for Infectious Disease"/>
            <person name="Wu L."/>
            <person name="Ma J."/>
        </authorList>
    </citation>
    <scope>NUCLEOTIDE SEQUENCE [LARGE SCALE GENOMIC DNA]</scope>
    <source>
        <strain evidence="3">CECT 7184</strain>
    </source>
</reference>
<feature type="chain" id="PRO_5045299145" evidence="1">
    <location>
        <begin position="22"/>
        <end position="140"/>
    </location>
</feature>
<organism evidence="2 3">
    <name type="scientific">Thalassorhabdus alkalitolerans</name>
    <dbReference type="NCBI Taxonomy" id="2282697"/>
    <lineage>
        <taxon>Bacteria</taxon>
        <taxon>Bacillati</taxon>
        <taxon>Bacillota</taxon>
        <taxon>Bacilli</taxon>
        <taxon>Bacillales</taxon>
        <taxon>Bacillaceae</taxon>
        <taxon>Thalassorhabdus</taxon>
    </lineage>
</organism>
<dbReference type="Proteomes" id="UP001596142">
    <property type="component" value="Unassembled WGS sequence"/>
</dbReference>
<keyword evidence="1" id="KW-0732">Signal</keyword>
<gene>
    <name evidence="2" type="ORF">ACFPU1_05780</name>
</gene>
<name>A0ABW0YIY3_9BACI</name>
<evidence type="ECO:0000313" key="2">
    <source>
        <dbReference type="EMBL" id="MFC5712284.1"/>
    </source>
</evidence>
<feature type="signal peptide" evidence="1">
    <location>
        <begin position="1"/>
        <end position="21"/>
    </location>
</feature>
<dbReference type="RefSeq" id="WP_385939371.1">
    <property type="nucleotide sequence ID" value="NZ_JBHSOZ010000003.1"/>
</dbReference>
<comment type="caution">
    <text evidence="2">The sequence shown here is derived from an EMBL/GenBank/DDBJ whole genome shotgun (WGS) entry which is preliminary data.</text>
</comment>